<evidence type="ECO:0000256" key="1">
    <source>
        <dbReference type="ARBA" id="ARBA00006987"/>
    </source>
</evidence>
<dbReference type="Gene3D" id="3.40.190.10">
    <property type="entry name" value="Periplasmic binding protein-like II"/>
    <property type="match status" value="1"/>
</dbReference>
<name>A0A1H7T0N7_9HYPH</name>
<dbReference type="STRING" id="1036779.SAMN04515666_105305"/>
<dbReference type="InterPro" id="IPR042100">
    <property type="entry name" value="Bug_dom1"/>
</dbReference>
<evidence type="ECO:0000313" key="3">
    <source>
        <dbReference type="Proteomes" id="UP000199664"/>
    </source>
</evidence>
<protein>
    <submittedName>
        <fullName evidence="2">Tripartite-type tricarboxylate transporter, receptor component TctC</fullName>
    </submittedName>
</protein>
<dbReference type="Pfam" id="PF03401">
    <property type="entry name" value="TctC"/>
    <property type="match status" value="1"/>
</dbReference>
<accession>A0A1H7T0N7</accession>
<comment type="similarity">
    <text evidence="1">Belongs to the UPF0065 (bug) family.</text>
</comment>
<dbReference type="PANTHER" id="PTHR42928">
    <property type="entry name" value="TRICARBOXYLATE-BINDING PROTEIN"/>
    <property type="match status" value="1"/>
</dbReference>
<dbReference type="RefSeq" id="WP_091836680.1">
    <property type="nucleotide sequence ID" value="NZ_FOAN01000005.1"/>
</dbReference>
<dbReference type="PIRSF" id="PIRSF017082">
    <property type="entry name" value="YflP"/>
    <property type="match status" value="1"/>
</dbReference>
<evidence type="ECO:0000313" key="2">
    <source>
        <dbReference type="EMBL" id="SEL78393.1"/>
    </source>
</evidence>
<dbReference type="InterPro" id="IPR005064">
    <property type="entry name" value="BUG"/>
</dbReference>
<dbReference type="AlphaFoldDB" id="A0A1H7T0N7"/>
<proteinExistence type="inferred from homology"/>
<keyword evidence="3" id="KW-1185">Reference proteome</keyword>
<dbReference type="PANTHER" id="PTHR42928:SF5">
    <property type="entry name" value="BLR1237 PROTEIN"/>
    <property type="match status" value="1"/>
</dbReference>
<dbReference type="CDD" id="cd13578">
    <property type="entry name" value="PBP2_Bug27"/>
    <property type="match status" value="1"/>
</dbReference>
<dbReference type="Gene3D" id="3.40.190.150">
    <property type="entry name" value="Bordetella uptake gene, domain 1"/>
    <property type="match status" value="1"/>
</dbReference>
<dbReference type="OrthoDB" id="7374750at2"/>
<dbReference type="EMBL" id="FOAN01000005">
    <property type="protein sequence ID" value="SEL78393.1"/>
    <property type="molecule type" value="Genomic_DNA"/>
</dbReference>
<keyword evidence="2" id="KW-0675">Receptor</keyword>
<sequence length="328" mass="34530">MMLDRRSVLAGIGLTGFAGLTSVRAQPEWPSQLIRIVVPFTPGGSTDVLARLIASKLERSIPGKGFVIENRPGAGGMTASGQVAKSDPDGHTLMMGHIGTLAFAPSLYPNVPYDPVKDFQPVALVAMLPNILAINPKLPAKTLSEFIAYAKANPGKLNYSSGGQGSAAHIATAYFCHRAGIEATHVPYRGTAPSVNDLVAGNIQFTLTGGPAVLPLAEGGQLRVLGVAARERVGFAPDLPTLSEGGLPDFEAVQWYGIVAPARTPRPVVERLNREINTLLSQLDFAAALAKDGAIARPETPEGFGKLIASELVLWREVITRSGIKAAE</sequence>
<dbReference type="Proteomes" id="UP000199664">
    <property type="component" value="Unassembled WGS sequence"/>
</dbReference>
<dbReference type="SUPFAM" id="SSF53850">
    <property type="entry name" value="Periplasmic binding protein-like II"/>
    <property type="match status" value="1"/>
</dbReference>
<gene>
    <name evidence="2" type="ORF">SAMN04515666_105305</name>
</gene>
<reference evidence="3" key="1">
    <citation type="submission" date="2016-10" db="EMBL/GenBank/DDBJ databases">
        <authorList>
            <person name="Varghese N."/>
            <person name="Submissions S."/>
        </authorList>
    </citation>
    <scope>NUCLEOTIDE SEQUENCE [LARGE SCALE GENOMIC DNA]</scope>
    <source>
        <strain evidence="3">LMG 26383,CCUG 61248,R- 45681</strain>
    </source>
</reference>
<organism evidence="2 3">
    <name type="scientific">Bosea lupini</name>
    <dbReference type="NCBI Taxonomy" id="1036779"/>
    <lineage>
        <taxon>Bacteria</taxon>
        <taxon>Pseudomonadati</taxon>
        <taxon>Pseudomonadota</taxon>
        <taxon>Alphaproteobacteria</taxon>
        <taxon>Hyphomicrobiales</taxon>
        <taxon>Boseaceae</taxon>
        <taxon>Bosea</taxon>
    </lineage>
</organism>